<dbReference type="PANTHER" id="PTHR33376">
    <property type="match status" value="1"/>
</dbReference>
<dbReference type="InterPro" id="IPR006311">
    <property type="entry name" value="TAT_signal"/>
</dbReference>
<dbReference type="InterPro" id="IPR026289">
    <property type="entry name" value="SBP_TakP-like"/>
</dbReference>
<dbReference type="GO" id="GO:0031317">
    <property type="term" value="C:tripartite ATP-independent periplasmic transporter complex"/>
    <property type="evidence" value="ECO:0007669"/>
    <property type="project" value="InterPro"/>
</dbReference>
<dbReference type="EMBL" id="FNDG01000020">
    <property type="protein sequence ID" value="SDI60243.1"/>
    <property type="molecule type" value="Genomic_DNA"/>
</dbReference>
<feature type="binding site" evidence="3">
    <location>
        <position position="223"/>
    </location>
    <ligand>
        <name>Na(+)</name>
        <dbReference type="ChEBI" id="CHEBI:29101"/>
    </ligand>
</feature>
<evidence type="ECO:0000256" key="2">
    <source>
        <dbReference type="PIRSR" id="PIRSR039026-1"/>
    </source>
</evidence>
<evidence type="ECO:0000256" key="1">
    <source>
        <dbReference type="ARBA" id="ARBA00022729"/>
    </source>
</evidence>
<dbReference type="NCBIfam" id="NF037995">
    <property type="entry name" value="TRAP_S1"/>
    <property type="match status" value="1"/>
</dbReference>
<evidence type="ECO:0000313" key="6">
    <source>
        <dbReference type="Proteomes" id="UP000198606"/>
    </source>
</evidence>
<dbReference type="Pfam" id="PF03480">
    <property type="entry name" value="DctP"/>
    <property type="match status" value="1"/>
</dbReference>
<organism evidence="5 6">
    <name type="scientific">Phytopseudomonas flavescens</name>
    <dbReference type="NCBI Taxonomy" id="29435"/>
    <lineage>
        <taxon>Bacteria</taxon>
        <taxon>Pseudomonadati</taxon>
        <taxon>Pseudomonadota</taxon>
        <taxon>Gammaproteobacteria</taxon>
        <taxon>Pseudomonadales</taxon>
        <taxon>Pseudomonadaceae</taxon>
        <taxon>Phytopseudomonas</taxon>
    </lineage>
</organism>
<accession>A0A1G8LX83</accession>
<gene>
    <name evidence="5" type="ORF">SAMN05216588_12029</name>
</gene>
<dbReference type="PROSITE" id="PS51318">
    <property type="entry name" value="TAT"/>
    <property type="match status" value="1"/>
</dbReference>
<dbReference type="InterPro" id="IPR018389">
    <property type="entry name" value="DctP_fam"/>
</dbReference>
<feature type="signal peptide" evidence="4">
    <location>
        <begin position="1"/>
        <end position="30"/>
    </location>
</feature>
<dbReference type="Gene3D" id="3.40.190.10">
    <property type="entry name" value="Periplasmic binding protein-like II"/>
    <property type="match status" value="1"/>
</dbReference>
<feature type="binding site" evidence="3">
    <location>
        <position position="248"/>
    </location>
    <ligand>
        <name>substrate</name>
    </ligand>
</feature>
<protein>
    <submittedName>
        <fullName evidence="5">TRAP-type mannitol/chloroaromatic compound transport system, substrate-binding protein</fullName>
    </submittedName>
</protein>
<feature type="binding site" evidence="2">
    <location>
        <position position="185"/>
    </location>
    <ligand>
        <name>substrate</name>
    </ligand>
</feature>
<dbReference type="AlphaFoldDB" id="A0A1G8LX83"/>
<evidence type="ECO:0000313" key="5">
    <source>
        <dbReference type="EMBL" id="SDI60243.1"/>
    </source>
</evidence>
<feature type="binding site" evidence="3">
    <location>
        <position position="222"/>
    </location>
    <ligand>
        <name>substrate</name>
    </ligand>
</feature>
<dbReference type="InterPro" id="IPR038404">
    <property type="entry name" value="TRAP_DctP_sf"/>
</dbReference>
<dbReference type="STRING" id="29435.SAMN05216588_12029"/>
<dbReference type="PANTHER" id="PTHR33376:SF5">
    <property type="entry name" value="EXTRACYTOPLASMIC SOLUTE RECEPTOR PROTEIN"/>
    <property type="match status" value="1"/>
</dbReference>
<keyword evidence="3" id="KW-0479">Metal-binding</keyword>
<dbReference type="Proteomes" id="UP000198606">
    <property type="component" value="Unassembled WGS sequence"/>
</dbReference>
<dbReference type="Gene3D" id="3.40.190.170">
    <property type="entry name" value="Bacterial extracellular solute-binding protein, family 7"/>
    <property type="match status" value="1"/>
</dbReference>
<evidence type="ECO:0000256" key="3">
    <source>
        <dbReference type="PIRSR" id="PIRSR039026-2"/>
    </source>
</evidence>
<dbReference type="CDD" id="cd13604">
    <property type="entry name" value="PBP2_TRAP_ketoacid_lactate_like"/>
    <property type="match status" value="1"/>
</dbReference>
<proteinExistence type="predicted"/>
<dbReference type="GO" id="GO:0046872">
    <property type="term" value="F:metal ion binding"/>
    <property type="evidence" value="ECO:0007669"/>
    <property type="project" value="UniProtKB-KW"/>
</dbReference>
<dbReference type="PIRSF" id="PIRSF039026">
    <property type="entry name" value="SiaP"/>
    <property type="match status" value="1"/>
</dbReference>
<feature type="binding site" evidence="2">
    <location>
        <position position="164"/>
    </location>
    <ligand>
        <name>substrate</name>
    </ligand>
</feature>
<dbReference type="GO" id="GO:0055085">
    <property type="term" value="P:transmembrane transport"/>
    <property type="evidence" value="ECO:0007669"/>
    <property type="project" value="InterPro"/>
</dbReference>
<name>A0A1G8LX83_9GAMM</name>
<evidence type="ECO:0000256" key="4">
    <source>
        <dbReference type="SAM" id="SignalP"/>
    </source>
</evidence>
<dbReference type="RefSeq" id="WP_084307920.1">
    <property type="nucleotide sequence ID" value="NZ_FNDG01000020.1"/>
</dbReference>
<sequence>MSLKRRHFIGAGALAAGAGLALGGSGVASAAVSGKTFNWKMTNAYAPGSPFYVQGPGSPTDFCKRVEDMSGGRLKIQHFAAGELIPALEGFDAVSSGMVEMNAANAFFWAGKIPAAQFFTAVPFGMNTQGMNAWLYNGGGLKLWEELYEPHGLVPMPLGNTGTQMTGWFRQPLENVDSLKGLKMRIAGLAGKVYSELGVAVRLLPGGEIFPALERGVIDAAEFVGPYQDRRMGLHKAAKNYYTTGWHEPTNVTELIINKQAWDSLPADLQAIVRFCAQACNTDSWSWCDAVNAEALQDLVNNQGVIARPLPDDIIKRLHEVTHDTLSSMAASDPATRKVYEHFFAFRKQYISWASVGEKAFMDIGMGEA</sequence>
<reference evidence="5 6" key="1">
    <citation type="submission" date="2016-10" db="EMBL/GenBank/DDBJ databases">
        <authorList>
            <person name="de Groot N.N."/>
        </authorList>
    </citation>
    <scope>NUCLEOTIDE SEQUENCE [LARGE SCALE GENOMIC DNA]</scope>
    <source>
        <strain evidence="5 6">LMG 18387</strain>
    </source>
</reference>
<keyword evidence="1 4" id="KW-0732">Signal</keyword>
<feature type="chain" id="PRO_5011678405" evidence="4">
    <location>
        <begin position="31"/>
        <end position="369"/>
    </location>
</feature>